<dbReference type="RefSeq" id="WP_143069596.1">
    <property type="nucleotide sequence ID" value="NZ_FOUI01000015.1"/>
</dbReference>
<gene>
    <name evidence="1" type="ORF">SAMN05216217_11555</name>
</gene>
<keyword evidence="2" id="KW-1185">Reference proteome</keyword>
<organism evidence="1 2">
    <name type="scientific">Halopseudomonas yangmingensis</name>
    <dbReference type="NCBI Taxonomy" id="1720063"/>
    <lineage>
        <taxon>Bacteria</taxon>
        <taxon>Pseudomonadati</taxon>
        <taxon>Pseudomonadota</taxon>
        <taxon>Gammaproteobacteria</taxon>
        <taxon>Pseudomonadales</taxon>
        <taxon>Pseudomonadaceae</taxon>
        <taxon>Halopseudomonas</taxon>
    </lineage>
</organism>
<dbReference type="EMBL" id="FOUI01000015">
    <property type="protein sequence ID" value="SFM78613.1"/>
    <property type="molecule type" value="Genomic_DNA"/>
</dbReference>
<name>A0A1I4TPX1_9GAMM</name>
<dbReference type="STRING" id="1720063.SAMN05216217_11555"/>
<evidence type="ECO:0000313" key="1">
    <source>
        <dbReference type="EMBL" id="SFM78613.1"/>
    </source>
</evidence>
<evidence type="ECO:0000313" key="2">
    <source>
        <dbReference type="Proteomes" id="UP000243629"/>
    </source>
</evidence>
<proteinExistence type="predicted"/>
<dbReference type="Proteomes" id="UP000243629">
    <property type="component" value="Unassembled WGS sequence"/>
</dbReference>
<accession>A0A1I4TPX1</accession>
<reference evidence="2" key="1">
    <citation type="submission" date="2016-10" db="EMBL/GenBank/DDBJ databases">
        <authorList>
            <person name="Varghese N."/>
            <person name="Submissions S."/>
        </authorList>
    </citation>
    <scope>NUCLEOTIDE SEQUENCE [LARGE SCALE GENOMIC DNA]</scope>
    <source>
        <strain evidence="2">DSM 24213</strain>
    </source>
</reference>
<sequence>MHASRSRTAVPVTQVPPNGTASTLAGFQVEDLGTRQQRRFNALRRHIDEMLACGWQLTRRSPLTLRRGALTCHVLHGMIVSDQVI</sequence>
<protein>
    <submittedName>
        <fullName evidence="1">Uncharacterized protein</fullName>
    </submittedName>
</protein>
<dbReference type="OrthoDB" id="6893784at2"/>
<dbReference type="AlphaFoldDB" id="A0A1I4TPX1"/>